<name>A0A9D4GSJ1_DREPO</name>
<keyword evidence="1" id="KW-1133">Transmembrane helix</keyword>
<evidence type="ECO:0000313" key="3">
    <source>
        <dbReference type="Proteomes" id="UP000828390"/>
    </source>
</evidence>
<dbReference type="AlphaFoldDB" id="A0A9D4GSJ1"/>
<keyword evidence="1" id="KW-0472">Membrane</keyword>
<gene>
    <name evidence="2" type="ORF">DPMN_124378</name>
</gene>
<feature type="transmembrane region" description="Helical" evidence="1">
    <location>
        <begin position="40"/>
        <end position="60"/>
    </location>
</feature>
<feature type="transmembrane region" description="Helical" evidence="1">
    <location>
        <begin position="12"/>
        <end position="34"/>
    </location>
</feature>
<evidence type="ECO:0000256" key="1">
    <source>
        <dbReference type="SAM" id="Phobius"/>
    </source>
</evidence>
<evidence type="ECO:0000313" key="2">
    <source>
        <dbReference type="EMBL" id="KAH3822594.1"/>
    </source>
</evidence>
<sequence>MESPYLDLKNSGMYVSGLEGAVGLLTAACGHLFVDVGKLLLNPLLFGFFHLLLTSLFAFLP</sequence>
<comment type="caution">
    <text evidence="2">The sequence shown here is derived from an EMBL/GenBank/DDBJ whole genome shotgun (WGS) entry which is preliminary data.</text>
</comment>
<accession>A0A9D4GSJ1</accession>
<keyword evidence="1" id="KW-0812">Transmembrane</keyword>
<keyword evidence="3" id="KW-1185">Reference proteome</keyword>
<organism evidence="2 3">
    <name type="scientific">Dreissena polymorpha</name>
    <name type="common">Zebra mussel</name>
    <name type="synonym">Mytilus polymorpha</name>
    <dbReference type="NCBI Taxonomy" id="45954"/>
    <lineage>
        <taxon>Eukaryota</taxon>
        <taxon>Metazoa</taxon>
        <taxon>Spiralia</taxon>
        <taxon>Lophotrochozoa</taxon>
        <taxon>Mollusca</taxon>
        <taxon>Bivalvia</taxon>
        <taxon>Autobranchia</taxon>
        <taxon>Heteroconchia</taxon>
        <taxon>Euheterodonta</taxon>
        <taxon>Imparidentia</taxon>
        <taxon>Neoheterodontei</taxon>
        <taxon>Myida</taxon>
        <taxon>Dreissenoidea</taxon>
        <taxon>Dreissenidae</taxon>
        <taxon>Dreissena</taxon>
    </lineage>
</organism>
<protein>
    <submittedName>
        <fullName evidence="2">Uncharacterized protein</fullName>
    </submittedName>
</protein>
<dbReference type="EMBL" id="JAIWYP010000005">
    <property type="protein sequence ID" value="KAH3822594.1"/>
    <property type="molecule type" value="Genomic_DNA"/>
</dbReference>
<proteinExistence type="predicted"/>
<reference evidence="2" key="1">
    <citation type="journal article" date="2019" name="bioRxiv">
        <title>The Genome of the Zebra Mussel, Dreissena polymorpha: A Resource for Invasive Species Research.</title>
        <authorList>
            <person name="McCartney M.A."/>
            <person name="Auch B."/>
            <person name="Kono T."/>
            <person name="Mallez S."/>
            <person name="Zhang Y."/>
            <person name="Obille A."/>
            <person name="Becker A."/>
            <person name="Abrahante J.E."/>
            <person name="Garbe J."/>
            <person name="Badalamenti J.P."/>
            <person name="Herman A."/>
            <person name="Mangelson H."/>
            <person name="Liachko I."/>
            <person name="Sullivan S."/>
            <person name="Sone E.D."/>
            <person name="Koren S."/>
            <person name="Silverstein K.A.T."/>
            <person name="Beckman K.B."/>
            <person name="Gohl D.M."/>
        </authorList>
    </citation>
    <scope>NUCLEOTIDE SEQUENCE</scope>
    <source>
        <strain evidence="2">Duluth1</strain>
        <tissue evidence="2">Whole animal</tissue>
    </source>
</reference>
<dbReference type="Proteomes" id="UP000828390">
    <property type="component" value="Unassembled WGS sequence"/>
</dbReference>
<reference evidence="2" key="2">
    <citation type="submission" date="2020-11" db="EMBL/GenBank/DDBJ databases">
        <authorList>
            <person name="McCartney M.A."/>
            <person name="Auch B."/>
            <person name="Kono T."/>
            <person name="Mallez S."/>
            <person name="Becker A."/>
            <person name="Gohl D.M."/>
            <person name="Silverstein K.A.T."/>
            <person name="Koren S."/>
            <person name="Bechman K.B."/>
            <person name="Herman A."/>
            <person name="Abrahante J.E."/>
            <person name="Garbe J."/>
        </authorList>
    </citation>
    <scope>NUCLEOTIDE SEQUENCE</scope>
    <source>
        <strain evidence="2">Duluth1</strain>
        <tissue evidence="2">Whole animal</tissue>
    </source>
</reference>